<dbReference type="GO" id="GO:0010571">
    <property type="term" value="P:positive regulation of nuclear cell cycle DNA replication"/>
    <property type="evidence" value="ECO:0007669"/>
    <property type="project" value="TreeGrafter"/>
</dbReference>
<evidence type="ECO:0000256" key="2">
    <source>
        <dbReference type="ARBA" id="ARBA00022771"/>
    </source>
</evidence>
<dbReference type="Gene3D" id="3.40.50.10190">
    <property type="entry name" value="BRCT domain"/>
    <property type="match status" value="2"/>
</dbReference>
<dbReference type="GO" id="GO:1901987">
    <property type="term" value="P:regulation of cell cycle phase transition"/>
    <property type="evidence" value="ECO:0007669"/>
    <property type="project" value="TreeGrafter"/>
</dbReference>
<dbReference type="PROSITE" id="PS50172">
    <property type="entry name" value="BRCT"/>
    <property type="match status" value="1"/>
</dbReference>
<feature type="compositionally biased region" description="Low complexity" evidence="5">
    <location>
        <begin position="1"/>
        <end position="20"/>
    </location>
</feature>
<organism evidence="8 9">
    <name type="scientific">Gnomoniopsis smithogilvyi</name>
    <dbReference type="NCBI Taxonomy" id="1191159"/>
    <lineage>
        <taxon>Eukaryota</taxon>
        <taxon>Fungi</taxon>
        <taxon>Dikarya</taxon>
        <taxon>Ascomycota</taxon>
        <taxon>Pezizomycotina</taxon>
        <taxon>Sordariomycetes</taxon>
        <taxon>Sordariomycetidae</taxon>
        <taxon>Diaporthales</taxon>
        <taxon>Gnomoniaceae</taxon>
        <taxon>Gnomoniopsis</taxon>
    </lineage>
</organism>
<dbReference type="FunFam" id="6.10.250.3410:FF:000001">
    <property type="entry name" value="Protein DBF4 homolog A"/>
    <property type="match status" value="1"/>
</dbReference>
<name>A0A9W8YX10_9PEZI</name>
<feature type="region of interest" description="Disordered" evidence="5">
    <location>
        <begin position="366"/>
        <end position="447"/>
    </location>
</feature>
<evidence type="ECO:0000313" key="8">
    <source>
        <dbReference type="EMBL" id="KAJ4392943.1"/>
    </source>
</evidence>
<feature type="compositionally biased region" description="Polar residues" evidence="5">
    <location>
        <begin position="183"/>
        <end position="194"/>
    </location>
</feature>
<keyword evidence="1" id="KW-0479">Metal-binding</keyword>
<dbReference type="GO" id="GO:0008270">
    <property type="term" value="F:zinc ion binding"/>
    <property type="evidence" value="ECO:0007669"/>
    <property type="project" value="UniProtKB-KW"/>
</dbReference>
<feature type="compositionally biased region" description="Basic and acidic residues" evidence="5">
    <location>
        <begin position="383"/>
        <end position="415"/>
    </location>
</feature>
<dbReference type="InterPro" id="IPR051590">
    <property type="entry name" value="Replication_Regulatory_Kinase"/>
</dbReference>
<dbReference type="AlphaFoldDB" id="A0A9W8YX10"/>
<dbReference type="PANTHER" id="PTHR15375">
    <property type="entry name" value="ACTIVATOR OF S-PHASE KINASE-RELATED"/>
    <property type="match status" value="1"/>
</dbReference>
<dbReference type="InterPro" id="IPR006572">
    <property type="entry name" value="Znf_DBF"/>
</dbReference>
<feature type="region of interest" description="Disordered" evidence="5">
    <location>
        <begin position="183"/>
        <end position="227"/>
    </location>
</feature>
<reference evidence="8" key="1">
    <citation type="submission" date="2022-10" db="EMBL/GenBank/DDBJ databases">
        <title>Tapping the CABI collections for fungal endophytes: first genome assemblies for Collariella, Neodidymelliopsis, Ascochyta clinopodiicola, Didymella pomorum, Didymosphaeria variabile, Neocosmospora piperis and Neocucurbitaria cava.</title>
        <authorList>
            <person name="Hill R."/>
        </authorList>
    </citation>
    <scope>NUCLEOTIDE SEQUENCE</scope>
    <source>
        <strain evidence="8">IMI 355082</strain>
    </source>
</reference>
<dbReference type="GO" id="GO:0043539">
    <property type="term" value="F:protein serine/threonine kinase activator activity"/>
    <property type="evidence" value="ECO:0007669"/>
    <property type="project" value="TreeGrafter"/>
</dbReference>
<keyword evidence="9" id="KW-1185">Reference proteome</keyword>
<dbReference type="GO" id="GO:0003676">
    <property type="term" value="F:nucleic acid binding"/>
    <property type="evidence" value="ECO:0007669"/>
    <property type="project" value="InterPro"/>
</dbReference>
<comment type="caution">
    <text evidence="8">The sequence shown here is derived from an EMBL/GenBank/DDBJ whole genome shotgun (WGS) entry which is preliminary data.</text>
</comment>
<dbReference type="SMART" id="SM00586">
    <property type="entry name" value="ZnF_DBF"/>
    <property type="match status" value="1"/>
</dbReference>
<dbReference type="OrthoDB" id="21380at2759"/>
<protein>
    <submittedName>
        <fullName evidence="8">Cdc7p-Dbf4p kinase complex regulatory subunit</fullName>
    </submittedName>
</protein>
<gene>
    <name evidence="8" type="primary">DBF4</name>
    <name evidence="8" type="ORF">N0V93_002147</name>
</gene>
<dbReference type="Pfam" id="PF08630">
    <property type="entry name" value="Dfp1_Him1_M"/>
    <property type="match status" value="1"/>
</dbReference>
<dbReference type="PROSITE" id="PS51265">
    <property type="entry name" value="ZF_DBF4"/>
    <property type="match status" value="1"/>
</dbReference>
<dbReference type="InterPro" id="IPR036420">
    <property type="entry name" value="BRCT_dom_sf"/>
</dbReference>
<keyword evidence="2 4" id="KW-0863">Zinc-finger</keyword>
<evidence type="ECO:0000256" key="4">
    <source>
        <dbReference type="PROSITE-ProRule" id="PRU00600"/>
    </source>
</evidence>
<dbReference type="PANTHER" id="PTHR15375:SF26">
    <property type="entry name" value="PROTEIN CHIFFON"/>
    <property type="match status" value="1"/>
</dbReference>
<evidence type="ECO:0000313" key="9">
    <source>
        <dbReference type="Proteomes" id="UP001140453"/>
    </source>
</evidence>
<evidence type="ECO:0000256" key="5">
    <source>
        <dbReference type="SAM" id="MobiDB-lite"/>
    </source>
</evidence>
<dbReference type="CDD" id="cd00027">
    <property type="entry name" value="BRCT"/>
    <property type="match status" value="1"/>
</dbReference>
<dbReference type="GO" id="GO:0031431">
    <property type="term" value="C:Dbf4-dependent protein kinase complex"/>
    <property type="evidence" value="ECO:0007669"/>
    <property type="project" value="TreeGrafter"/>
</dbReference>
<dbReference type="Proteomes" id="UP001140453">
    <property type="component" value="Unassembled WGS sequence"/>
</dbReference>
<evidence type="ECO:0000256" key="1">
    <source>
        <dbReference type="ARBA" id="ARBA00022723"/>
    </source>
</evidence>
<evidence type="ECO:0000259" key="7">
    <source>
        <dbReference type="PROSITE" id="PS51265"/>
    </source>
</evidence>
<proteinExistence type="predicted"/>
<feature type="compositionally biased region" description="Polar residues" evidence="5">
    <location>
        <begin position="27"/>
        <end position="46"/>
    </location>
</feature>
<feature type="domain" description="BRCT" evidence="6">
    <location>
        <begin position="134"/>
        <end position="184"/>
    </location>
</feature>
<evidence type="ECO:0000256" key="3">
    <source>
        <dbReference type="ARBA" id="ARBA00022833"/>
    </source>
</evidence>
<dbReference type="SUPFAM" id="SSF52113">
    <property type="entry name" value="BRCT domain"/>
    <property type="match status" value="1"/>
</dbReference>
<dbReference type="InterPro" id="IPR013939">
    <property type="entry name" value="Regulatory_Dfp1/Him1"/>
</dbReference>
<dbReference type="EMBL" id="JAPEVB010000002">
    <property type="protein sequence ID" value="KAJ4392943.1"/>
    <property type="molecule type" value="Genomic_DNA"/>
</dbReference>
<feature type="region of interest" description="Disordered" evidence="5">
    <location>
        <begin position="1"/>
        <end position="127"/>
    </location>
</feature>
<dbReference type="InterPro" id="IPR001357">
    <property type="entry name" value="BRCT_dom"/>
</dbReference>
<sequence length="665" mass="74584">MAAVSVSPSPISSFPSTMSSRRVPLSSHPNGTNSPLRTHSTATASVLNKYRQQKRAHASVQREEPYGQPPPAKKQLLNNGSKEPVRSPPPVRQVKVARPNPARVFRDDKPSQPSGSKAAQQEDEAARMRRWKEATRQNFPDFVFYFESVPDEKRAKVVKQITQLGGREEKFFSKDITHVITTRSVPTDRSTRTLADNAPAPGQTQRGQTDMPKTIDPSLLSRDPNATKDIRRRLLESGRKKAPVAEDNTLGRPAAARTTDILVRAQEMNKKIWQYTKLQRVLQVMFDPDPLGVNGNASKTDDTNLAQLLNKERTNGPSDRDPTVSTKELIYFKGPYIYIYDIEEKQKPIMVREYAKVADKKDGDWPQFRASTDGRCPFVEETPTERKREIEKEKLAREKARQEQRERRLAEEAPEVKPPPAPLGKPITAKRSLSEMESSNSHAGPARVPETFDLAKAANPPSLDFNAFTSRARSARLFGGEPVASGMQPSNVTSAIRSQMISSATGVLGAKAGTSKELHGLQRKVLQKSNVASANPTSQDMSSRRLADMSLDTSTYQRSASLGLGSRKLGQIEEDRAKDHKRTLSVPFAAPSKPKKRDLKPGYCENCQDKFNDFEEHILMKKHRRFAEDNRNWSKLDSLLGQLQRVPKYEPRLDDEGSDDYPDYY</sequence>
<dbReference type="InterPro" id="IPR055116">
    <property type="entry name" value="DBF4_BRCT"/>
</dbReference>
<dbReference type="Gene3D" id="6.10.250.3410">
    <property type="entry name" value="DBF zinc finger"/>
    <property type="match status" value="1"/>
</dbReference>
<keyword evidence="3" id="KW-0862">Zinc</keyword>
<feature type="domain" description="DBF4-type" evidence="7">
    <location>
        <begin position="597"/>
        <end position="646"/>
    </location>
</feature>
<accession>A0A9W8YX10</accession>
<dbReference type="Pfam" id="PF22437">
    <property type="entry name" value="DBF4_BRCT"/>
    <property type="match status" value="1"/>
</dbReference>
<dbReference type="Pfam" id="PF07535">
    <property type="entry name" value="zf-DBF"/>
    <property type="match status" value="1"/>
</dbReference>
<dbReference type="InterPro" id="IPR038545">
    <property type="entry name" value="Znf_DBF_sf"/>
</dbReference>
<evidence type="ECO:0000259" key="6">
    <source>
        <dbReference type="PROSITE" id="PS50172"/>
    </source>
</evidence>